<dbReference type="Pfam" id="PF04430">
    <property type="entry name" value="DUF498"/>
    <property type="match status" value="1"/>
</dbReference>
<evidence type="ECO:0008006" key="3">
    <source>
        <dbReference type="Google" id="ProtNLM"/>
    </source>
</evidence>
<dbReference type="RefSeq" id="WP_097070490.1">
    <property type="nucleotide sequence ID" value="NZ_OBMT01000009.1"/>
</dbReference>
<dbReference type="EMBL" id="OBMT01000009">
    <property type="protein sequence ID" value="SOC11652.1"/>
    <property type="molecule type" value="Genomic_DNA"/>
</dbReference>
<dbReference type="PANTHER" id="PTHR21192:SF2">
    <property type="entry name" value="NADH DEHYDROGENASE [UBIQUINONE] 1 ALPHA SUBCOMPLEX ASSEMBLY FACTOR 3"/>
    <property type="match status" value="1"/>
</dbReference>
<proteinExistence type="predicted"/>
<name>A0A285SXX5_9RHOB</name>
<dbReference type="InterPro" id="IPR007523">
    <property type="entry name" value="NDUFAF3/AAMDC"/>
</dbReference>
<protein>
    <recommendedName>
        <fullName evidence="3">Mth938-like domain-containing protein</fullName>
    </recommendedName>
</protein>
<dbReference type="SUPFAM" id="SSF64076">
    <property type="entry name" value="MTH938-like"/>
    <property type="match status" value="1"/>
</dbReference>
<dbReference type="Proteomes" id="UP000219111">
    <property type="component" value="Unassembled WGS sequence"/>
</dbReference>
<organism evidence="1 2">
    <name type="scientific">Rhodobacter maris</name>
    <dbReference type="NCBI Taxonomy" id="446682"/>
    <lineage>
        <taxon>Bacteria</taxon>
        <taxon>Pseudomonadati</taxon>
        <taxon>Pseudomonadota</taxon>
        <taxon>Alphaproteobacteria</taxon>
        <taxon>Rhodobacterales</taxon>
        <taxon>Rhodobacter group</taxon>
        <taxon>Rhodobacter</taxon>
    </lineage>
</organism>
<evidence type="ECO:0000313" key="2">
    <source>
        <dbReference type="Proteomes" id="UP000219111"/>
    </source>
</evidence>
<dbReference type="PANTHER" id="PTHR21192">
    <property type="entry name" value="NUCLEAR PROTEIN E3-3"/>
    <property type="match status" value="1"/>
</dbReference>
<dbReference type="CDD" id="cd00248">
    <property type="entry name" value="Mth938-like"/>
    <property type="match status" value="1"/>
</dbReference>
<dbReference type="Gene3D" id="3.40.1230.10">
    <property type="entry name" value="MTH938-like"/>
    <property type="match status" value="1"/>
</dbReference>
<evidence type="ECO:0000313" key="1">
    <source>
        <dbReference type="EMBL" id="SOC11652.1"/>
    </source>
</evidence>
<dbReference type="AlphaFoldDB" id="A0A285SXX5"/>
<sequence length="124" mass="12894">MQIREASFGGALPVDGYGPGFFRVAGAVHEGGLLIRAEEALSWAGLEDRAGLLALSGKVDVLFVGMGAEIAHLPRDFVAELEAVGVFCEAMATPSAARSYNVLLSEGRRVAAALLPMPGEVPRG</sequence>
<accession>A0A285SXX5</accession>
<gene>
    <name evidence="1" type="ORF">SAMN05877831_10928</name>
</gene>
<reference evidence="2" key="1">
    <citation type="submission" date="2017-08" db="EMBL/GenBank/DDBJ databases">
        <authorList>
            <person name="Varghese N."/>
            <person name="Submissions S."/>
        </authorList>
    </citation>
    <scope>NUCLEOTIDE SEQUENCE [LARGE SCALE GENOMIC DNA]</scope>
    <source>
        <strain evidence="2">JA276</strain>
    </source>
</reference>
<dbReference type="InterPro" id="IPR036748">
    <property type="entry name" value="MTH938-like_sf"/>
</dbReference>
<keyword evidence="2" id="KW-1185">Reference proteome</keyword>
<dbReference type="OrthoDB" id="7351393at2"/>